<dbReference type="AlphaFoldDB" id="A0A077ZNY4"/>
<protein>
    <submittedName>
        <fullName evidence="1">Uncharacterized protein</fullName>
    </submittedName>
</protein>
<proteinExistence type="predicted"/>
<dbReference type="EMBL" id="HG807087">
    <property type="protein sequence ID" value="CDW60420.1"/>
    <property type="molecule type" value="Genomic_DNA"/>
</dbReference>
<dbReference type="Proteomes" id="UP000030665">
    <property type="component" value="Unassembled WGS sequence"/>
</dbReference>
<evidence type="ECO:0000313" key="2">
    <source>
        <dbReference type="Proteomes" id="UP000030665"/>
    </source>
</evidence>
<gene>
    <name evidence="1" type="ORF">TTRE_0000879901</name>
</gene>
<feature type="non-terminal residue" evidence="1">
    <location>
        <position position="1"/>
    </location>
</feature>
<evidence type="ECO:0000313" key="1">
    <source>
        <dbReference type="EMBL" id="CDW60420.1"/>
    </source>
</evidence>
<sequence>DQSGSPGCSGTGNGVVNGYPISTLGGFIGATGFGQQLFPLFPIAAHQMLVNQLLTSAGQTSLSASPSMPSSSVTRSSINAEARKFDLCSFDRGVELKFLLNTHSMCFNLLTVKSPCMSRYKVTLKLRGLYSQTLSCERELESERIVWFPWAPGWQESEWMDLTMDCVVEAEAAREFSVVQMGTRNGFLLREPERGGRLCY</sequence>
<name>A0A077ZNY4_TRITR</name>
<keyword evidence="2" id="KW-1185">Reference proteome</keyword>
<dbReference type="OrthoDB" id="10538886at2759"/>
<reference evidence="1" key="2">
    <citation type="submission" date="2014-03" db="EMBL/GenBank/DDBJ databases">
        <title>The whipworm genome and dual-species transcriptomics of an intimate host-pathogen interaction.</title>
        <authorList>
            <person name="Foth B.J."/>
            <person name="Tsai I.J."/>
            <person name="Reid A.J."/>
            <person name="Bancroft A.J."/>
            <person name="Nichol S."/>
            <person name="Tracey A."/>
            <person name="Holroyd N."/>
            <person name="Cotton J.A."/>
            <person name="Stanley E.J."/>
            <person name="Zarowiecki M."/>
            <person name="Liu J.Z."/>
            <person name="Huckvale T."/>
            <person name="Cooper P.J."/>
            <person name="Grencis R.K."/>
            <person name="Berriman M."/>
        </authorList>
    </citation>
    <scope>NUCLEOTIDE SEQUENCE [LARGE SCALE GENOMIC DNA]</scope>
</reference>
<organism evidence="1 2">
    <name type="scientific">Trichuris trichiura</name>
    <name type="common">Whipworm</name>
    <name type="synonym">Trichocephalus trichiurus</name>
    <dbReference type="NCBI Taxonomy" id="36087"/>
    <lineage>
        <taxon>Eukaryota</taxon>
        <taxon>Metazoa</taxon>
        <taxon>Ecdysozoa</taxon>
        <taxon>Nematoda</taxon>
        <taxon>Enoplea</taxon>
        <taxon>Dorylaimia</taxon>
        <taxon>Trichinellida</taxon>
        <taxon>Trichuridae</taxon>
        <taxon>Trichuris</taxon>
    </lineage>
</organism>
<reference evidence="1" key="1">
    <citation type="submission" date="2014-01" db="EMBL/GenBank/DDBJ databases">
        <authorList>
            <person name="Aslett M."/>
        </authorList>
    </citation>
    <scope>NUCLEOTIDE SEQUENCE</scope>
</reference>
<accession>A0A077ZNY4</accession>